<name>A0A9D9DK80_9BACT</name>
<organism evidence="2 3">
    <name type="scientific">Candidatus Egerieousia excrementavium</name>
    <dbReference type="NCBI Taxonomy" id="2840778"/>
    <lineage>
        <taxon>Bacteria</taxon>
        <taxon>Pseudomonadati</taxon>
        <taxon>Bacteroidota</taxon>
        <taxon>Bacteroidia</taxon>
        <taxon>Bacteroidales</taxon>
        <taxon>Candidatus Egerieousia</taxon>
    </lineage>
</organism>
<reference evidence="2" key="1">
    <citation type="submission" date="2020-10" db="EMBL/GenBank/DDBJ databases">
        <authorList>
            <person name="Gilroy R."/>
        </authorList>
    </citation>
    <scope>NUCLEOTIDE SEQUENCE</scope>
    <source>
        <strain evidence="2">15467</strain>
    </source>
</reference>
<evidence type="ECO:0000256" key="1">
    <source>
        <dbReference type="SAM" id="MobiDB-lite"/>
    </source>
</evidence>
<protein>
    <submittedName>
        <fullName evidence="2">Energy transducer TonB</fullName>
    </submittedName>
</protein>
<evidence type="ECO:0000313" key="3">
    <source>
        <dbReference type="Proteomes" id="UP000823635"/>
    </source>
</evidence>
<gene>
    <name evidence="2" type="ORF">IAC68_02185</name>
</gene>
<proteinExistence type="predicted"/>
<sequence>MVLIILLSASISKVMQTETSFVLDFTGYDELQQQLKELQVKAQAEQELEEMLSGSRPAAVSGAYRNVAVDRSGSELRDDRFDNPSQVYDEARELQRKLDESRRQAEMEQGSDDVAVPGKKVESTSETYKGPSVISYTLDGRRAISLPVPVYKCYGGGDVSVRITVNRKGYVTAASVIESVSSTDECLIRSALDAANRSRFRASSTAPERQVGEIVYRFIAQ</sequence>
<dbReference type="AlphaFoldDB" id="A0A9D9DK80"/>
<comment type="caution">
    <text evidence="2">The sequence shown here is derived from an EMBL/GenBank/DDBJ whole genome shotgun (WGS) entry which is preliminary data.</text>
</comment>
<dbReference type="EMBL" id="JADINB010000050">
    <property type="protein sequence ID" value="MBO8428726.1"/>
    <property type="molecule type" value="Genomic_DNA"/>
</dbReference>
<feature type="region of interest" description="Disordered" evidence="1">
    <location>
        <begin position="100"/>
        <end position="123"/>
    </location>
</feature>
<dbReference type="SUPFAM" id="SSF74653">
    <property type="entry name" value="TolA/TonB C-terminal domain"/>
    <property type="match status" value="1"/>
</dbReference>
<evidence type="ECO:0000313" key="2">
    <source>
        <dbReference type="EMBL" id="MBO8428726.1"/>
    </source>
</evidence>
<dbReference type="Proteomes" id="UP000823635">
    <property type="component" value="Unassembled WGS sequence"/>
</dbReference>
<accession>A0A9D9DK80</accession>
<dbReference type="Gene3D" id="3.30.1150.10">
    <property type="match status" value="1"/>
</dbReference>
<reference evidence="2" key="2">
    <citation type="journal article" date="2021" name="PeerJ">
        <title>Extensive microbial diversity within the chicken gut microbiome revealed by metagenomics and culture.</title>
        <authorList>
            <person name="Gilroy R."/>
            <person name="Ravi A."/>
            <person name="Getino M."/>
            <person name="Pursley I."/>
            <person name="Horton D.L."/>
            <person name="Alikhan N.F."/>
            <person name="Baker D."/>
            <person name="Gharbi K."/>
            <person name="Hall N."/>
            <person name="Watson M."/>
            <person name="Adriaenssens E.M."/>
            <person name="Foster-Nyarko E."/>
            <person name="Jarju S."/>
            <person name="Secka A."/>
            <person name="Antonio M."/>
            <person name="Oren A."/>
            <person name="Chaudhuri R.R."/>
            <person name="La Ragione R."/>
            <person name="Hildebrand F."/>
            <person name="Pallen M.J."/>
        </authorList>
    </citation>
    <scope>NUCLEOTIDE SEQUENCE</scope>
    <source>
        <strain evidence="2">15467</strain>
    </source>
</reference>